<accession>A0A9N8UZ98</accession>
<dbReference type="SUPFAM" id="SSF46785">
    <property type="entry name" value="Winged helix' DNA-binding domain"/>
    <property type="match status" value="1"/>
</dbReference>
<organism evidence="5 6">
    <name type="scientific">Ambispora gerdemannii</name>
    <dbReference type="NCBI Taxonomy" id="144530"/>
    <lineage>
        <taxon>Eukaryota</taxon>
        <taxon>Fungi</taxon>
        <taxon>Fungi incertae sedis</taxon>
        <taxon>Mucoromycota</taxon>
        <taxon>Glomeromycotina</taxon>
        <taxon>Glomeromycetes</taxon>
        <taxon>Archaeosporales</taxon>
        <taxon>Ambisporaceae</taxon>
        <taxon>Ambispora</taxon>
    </lineage>
</organism>
<dbReference type="Proteomes" id="UP000789831">
    <property type="component" value="Unassembled WGS sequence"/>
</dbReference>
<dbReference type="InterPro" id="IPR036388">
    <property type="entry name" value="WH-like_DNA-bd_sf"/>
</dbReference>
<feature type="region of interest" description="Disordered" evidence="3">
    <location>
        <begin position="1"/>
        <end position="32"/>
    </location>
</feature>
<dbReference type="GO" id="GO:0003700">
    <property type="term" value="F:DNA-binding transcription factor activity"/>
    <property type="evidence" value="ECO:0007669"/>
    <property type="project" value="InterPro"/>
</dbReference>
<dbReference type="OrthoDB" id="5954824at2759"/>
<dbReference type="InterPro" id="IPR001766">
    <property type="entry name" value="Fork_head_dom"/>
</dbReference>
<feature type="DNA-binding region" description="Fork-head" evidence="2">
    <location>
        <begin position="35"/>
        <end position="99"/>
    </location>
</feature>
<dbReference type="GO" id="GO:0005634">
    <property type="term" value="C:nucleus"/>
    <property type="evidence" value="ECO:0007669"/>
    <property type="project" value="UniProtKB-SubCell"/>
</dbReference>
<protein>
    <submittedName>
        <fullName evidence="5">3698_t:CDS:1</fullName>
    </submittedName>
</protein>
<gene>
    <name evidence="5" type="ORF">AGERDE_LOCUS556</name>
</gene>
<proteinExistence type="predicted"/>
<feature type="region of interest" description="Disordered" evidence="3">
    <location>
        <begin position="323"/>
        <end position="398"/>
    </location>
</feature>
<feature type="region of interest" description="Disordered" evidence="3">
    <location>
        <begin position="428"/>
        <end position="447"/>
    </location>
</feature>
<feature type="compositionally biased region" description="Polar residues" evidence="3">
    <location>
        <begin position="374"/>
        <end position="398"/>
    </location>
</feature>
<dbReference type="EMBL" id="CAJVPL010000027">
    <property type="protein sequence ID" value="CAG8435587.1"/>
    <property type="molecule type" value="Genomic_DNA"/>
</dbReference>
<feature type="compositionally biased region" description="Basic residues" evidence="3">
    <location>
        <begin position="121"/>
        <end position="130"/>
    </location>
</feature>
<dbReference type="Pfam" id="PF00250">
    <property type="entry name" value="Forkhead"/>
    <property type="match status" value="1"/>
</dbReference>
<comment type="subcellular location">
    <subcellularLocation>
        <location evidence="2">Nucleus</location>
    </subcellularLocation>
</comment>
<dbReference type="AlphaFoldDB" id="A0A9N8UZ98"/>
<feature type="region of interest" description="Disordered" evidence="3">
    <location>
        <begin position="113"/>
        <end position="211"/>
    </location>
</feature>
<feature type="domain" description="Fork-head" evidence="4">
    <location>
        <begin position="35"/>
        <end position="99"/>
    </location>
</feature>
<evidence type="ECO:0000256" key="3">
    <source>
        <dbReference type="SAM" id="MobiDB-lite"/>
    </source>
</evidence>
<feature type="compositionally biased region" description="Polar residues" evidence="3">
    <location>
        <begin position="428"/>
        <end position="439"/>
    </location>
</feature>
<comment type="caution">
    <text evidence="5">The sequence shown here is derived from an EMBL/GenBank/DDBJ whole genome shotgun (WGS) entry which is preliminary data.</text>
</comment>
<keyword evidence="6" id="KW-1185">Reference proteome</keyword>
<feature type="compositionally biased region" description="Basic and acidic residues" evidence="3">
    <location>
        <begin position="156"/>
        <end position="166"/>
    </location>
</feature>
<feature type="region of interest" description="Disordered" evidence="3">
    <location>
        <begin position="460"/>
        <end position="487"/>
    </location>
</feature>
<dbReference type="InterPro" id="IPR036390">
    <property type="entry name" value="WH_DNA-bd_sf"/>
</dbReference>
<evidence type="ECO:0000313" key="6">
    <source>
        <dbReference type="Proteomes" id="UP000789831"/>
    </source>
</evidence>
<sequence length="564" mass="64706">MAKTKTRPRQPPTPVVTPPEKKYSSSRPVKPKFEKPEKSWLLILIEAFKHDYEATLTYKETELFEWIVKTYPYYASQNPEFWHSSVNRTLNNYECFRIVGLISEPSSPFENVKSIKEVKSKPRQSSRKTTKRPDPVKTRKPSRQAKRTRSSRRLHKNDDVESDDHMSSASSSPPTPPPEKGESHDDEDIQHEEEEKASDNDELVEESIRVKSPEEVAVEVERENDIVIDDGDNDNNNTIIKYNRMSTEAWLQLLIEMFKTTKKQKTIRELATLIKDRYPVFKKAPPVWESDFAEVLESNPQFQNMGRERDAFVKDIRLEEREEIHGTSSTEEEDWRSLGPQKLISSKRRRHSVAGPIRRNSISMQRKSRKKTRSVSYQSSEKPNLSAVTPSNYTSSPISDHRTLTTMEAPMTPNTPSLSSSLQIGFDQTPTNNTKTNDGLLSPVTPTPQTRRYEFITETIRPTSPTPRPKPRTPKVTPSPPNLTVAESDYPSRFIDERENDRIENNLYQSNQFPIYQQHPSRSPSHPSSQSNSFISLSSIPVIPDERAAIEALTLLCRTEASPL</sequence>
<dbReference type="Gene3D" id="1.10.10.10">
    <property type="entry name" value="Winged helix-like DNA-binding domain superfamily/Winged helix DNA-binding domain"/>
    <property type="match status" value="1"/>
</dbReference>
<keyword evidence="1 2" id="KW-0238">DNA-binding</keyword>
<evidence type="ECO:0000256" key="2">
    <source>
        <dbReference type="PROSITE-ProRule" id="PRU00089"/>
    </source>
</evidence>
<evidence type="ECO:0000259" key="4">
    <source>
        <dbReference type="PROSITE" id="PS50039"/>
    </source>
</evidence>
<feature type="compositionally biased region" description="Basic residues" evidence="3">
    <location>
        <begin position="138"/>
        <end position="155"/>
    </location>
</feature>
<dbReference type="GO" id="GO:0043565">
    <property type="term" value="F:sequence-specific DNA binding"/>
    <property type="evidence" value="ECO:0007669"/>
    <property type="project" value="InterPro"/>
</dbReference>
<name>A0A9N8UZ98_9GLOM</name>
<evidence type="ECO:0000313" key="5">
    <source>
        <dbReference type="EMBL" id="CAG8435587.1"/>
    </source>
</evidence>
<keyword evidence="2" id="KW-0539">Nucleus</keyword>
<dbReference type="PROSITE" id="PS50039">
    <property type="entry name" value="FORK_HEAD_3"/>
    <property type="match status" value="1"/>
</dbReference>
<evidence type="ECO:0000256" key="1">
    <source>
        <dbReference type="ARBA" id="ARBA00023125"/>
    </source>
</evidence>
<reference evidence="5" key="1">
    <citation type="submission" date="2021-06" db="EMBL/GenBank/DDBJ databases">
        <authorList>
            <person name="Kallberg Y."/>
            <person name="Tangrot J."/>
            <person name="Rosling A."/>
        </authorList>
    </citation>
    <scope>NUCLEOTIDE SEQUENCE</scope>
    <source>
        <strain evidence="5">MT106</strain>
    </source>
</reference>